<dbReference type="EMBL" id="JASNWA010000011">
    <property type="protein sequence ID" value="KAK3167009.1"/>
    <property type="molecule type" value="Genomic_DNA"/>
</dbReference>
<evidence type="ECO:0008006" key="3">
    <source>
        <dbReference type="Google" id="ProtNLM"/>
    </source>
</evidence>
<organism evidence="1 2">
    <name type="scientific">Lepraria neglecta</name>
    <dbReference type="NCBI Taxonomy" id="209136"/>
    <lineage>
        <taxon>Eukaryota</taxon>
        <taxon>Fungi</taxon>
        <taxon>Dikarya</taxon>
        <taxon>Ascomycota</taxon>
        <taxon>Pezizomycotina</taxon>
        <taxon>Lecanoromycetes</taxon>
        <taxon>OSLEUM clade</taxon>
        <taxon>Lecanoromycetidae</taxon>
        <taxon>Lecanorales</taxon>
        <taxon>Lecanorineae</taxon>
        <taxon>Stereocaulaceae</taxon>
        <taxon>Lepraria</taxon>
    </lineage>
</organism>
<dbReference type="AlphaFoldDB" id="A0AAD9YVV7"/>
<sequence length="198" mass="22453">MPFLFLELPGEIRNQILRLLLTHTTPILTRSFNNLAPPTPTNLGLTPHVLLTSRRAYTEGLSILYGENTFQAHPSYLTDVVFAMDPGRTVTSKLCVGMIRRFHLRIRLDCDPYFGMEDVKRVFSGAEELEVEVFRASWGCGGYGSLDGFTEVRGVKRARVKGSVETEFARWLEGVMESQFEAGVAPFEVKNGERYWDR</sequence>
<proteinExistence type="predicted"/>
<keyword evidence="2" id="KW-1185">Reference proteome</keyword>
<accession>A0AAD9YVV7</accession>
<dbReference type="PANTHER" id="PTHR42085:SF4">
    <property type="entry name" value="F-BOX DOMAIN-CONTAINING PROTEIN"/>
    <property type="match status" value="1"/>
</dbReference>
<protein>
    <recommendedName>
        <fullName evidence="3">F-box domain-containing protein</fullName>
    </recommendedName>
</protein>
<dbReference type="PANTHER" id="PTHR42085">
    <property type="entry name" value="F-BOX DOMAIN-CONTAINING PROTEIN"/>
    <property type="match status" value="1"/>
</dbReference>
<evidence type="ECO:0000313" key="2">
    <source>
        <dbReference type="Proteomes" id="UP001276659"/>
    </source>
</evidence>
<gene>
    <name evidence="1" type="ORF">OEA41_010134</name>
</gene>
<evidence type="ECO:0000313" key="1">
    <source>
        <dbReference type="EMBL" id="KAK3167009.1"/>
    </source>
</evidence>
<dbReference type="InterPro" id="IPR038883">
    <property type="entry name" value="AN11006-like"/>
</dbReference>
<comment type="caution">
    <text evidence="1">The sequence shown here is derived from an EMBL/GenBank/DDBJ whole genome shotgun (WGS) entry which is preliminary data.</text>
</comment>
<dbReference type="Proteomes" id="UP001276659">
    <property type="component" value="Unassembled WGS sequence"/>
</dbReference>
<reference evidence="1" key="1">
    <citation type="submission" date="2022-11" db="EMBL/GenBank/DDBJ databases">
        <title>Chromosomal genome sequence assembly and mating type (MAT) locus characterization of the leprose asexual lichenized fungus Lepraria neglecta (Nyl.) Erichsen.</title>
        <authorList>
            <person name="Allen J.L."/>
            <person name="Pfeffer B."/>
        </authorList>
    </citation>
    <scope>NUCLEOTIDE SEQUENCE</scope>
    <source>
        <strain evidence="1">Allen 5258</strain>
    </source>
</reference>
<name>A0AAD9YVV7_9LECA</name>